<dbReference type="OrthoDB" id="45452at2759"/>
<feature type="compositionally biased region" description="Low complexity" evidence="1">
    <location>
        <begin position="47"/>
        <end position="61"/>
    </location>
</feature>
<dbReference type="SUPFAM" id="SSF53335">
    <property type="entry name" value="S-adenosyl-L-methionine-dependent methyltransferases"/>
    <property type="match status" value="1"/>
</dbReference>
<gene>
    <name evidence="2" type="ORF">PHATRDRAFT_45218</name>
</gene>
<feature type="region of interest" description="Disordered" evidence="1">
    <location>
        <begin position="31"/>
        <end position="61"/>
    </location>
</feature>
<dbReference type="RefSeq" id="XP_002179231.1">
    <property type="nucleotide sequence ID" value="XM_002179195.1"/>
</dbReference>
<proteinExistence type="predicted"/>
<name>B7FWW0_PHATC</name>
<dbReference type="CDD" id="cd02440">
    <property type="entry name" value="AdoMet_MTases"/>
    <property type="match status" value="1"/>
</dbReference>
<dbReference type="AlphaFoldDB" id="B7FWW0"/>
<sequence length="479" mass="53987">MPPASMELEMEEQELNRIVDEENLRNEERVALVGGGKHANGRRRTPDSSNSTSSLGSTVASTPRYRSSVSRCWKFLIPLALISILAMHWSPEIQGNAGIETKPSSAPQEQGKSQPIVREPVKNLTSASNGRDFPKRNSSTTRAEPVKQPESSMAPVAIKQPEPSMAPEPVKQAEPSMAPEAIKQPQFIAIPKSDDLFTCPEIADKAQLVIDEDKSYNVVSQQILTNLTSYLSVFRNTGYDDWGHTFEEVKAGMFHWKSKKYAEVKDGMTIYESACGIGLNLFMTLEILREVHGVRNLRVYGNEYVQESVAVAQTMATRLPGKGQYGRICHGDSTKLDYVPSNSFDVVFTGYITPLANPLQINATRQGDLDRYYIALCESKDEDVESTRLKLKAQYLQEDWYAAWVGHMIRIAKPGAPIIIEQVSYPICRAYFDWGGVSQGFWRRAGRHYPNWDIDPSSIVYEDDTIFRRRYHVFMRKNS</sequence>
<reference evidence="3" key="2">
    <citation type="submission" date="2008-08" db="EMBL/GenBank/DDBJ databases">
        <authorList>
            <consortium name="Diatom Consortium"/>
            <person name="Grigoriev I."/>
            <person name="Grimwood J."/>
            <person name="Kuo A."/>
            <person name="Otillar R.P."/>
            <person name="Salamov A."/>
            <person name="Detter J.C."/>
            <person name="Lindquist E."/>
            <person name="Shapiro H."/>
            <person name="Lucas S."/>
            <person name="Glavina del Rio T."/>
            <person name="Pitluck S."/>
            <person name="Rokhsar D."/>
            <person name="Bowler C."/>
        </authorList>
    </citation>
    <scope>GENOME REANNOTATION</scope>
    <source>
        <strain evidence="3">CCAP 1055/1</strain>
    </source>
</reference>
<dbReference type="HOGENOM" id="CLU_570475_0_0_1"/>
<feature type="region of interest" description="Disordered" evidence="1">
    <location>
        <begin position="96"/>
        <end position="154"/>
    </location>
</feature>
<dbReference type="KEGG" id="pti:PHATRDRAFT_45218"/>
<reference evidence="2 3" key="1">
    <citation type="journal article" date="2008" name="Nature">
        <title>The Phaeodactylum genome reveals the evolutionary history of diatom genomes.</title>
        <authorList>
            <person name="Bowler C."/>
            <person name="Allen A.E."/>
            <person name="Badger J.H."/>
            <person name="Grimwood J."/>
            <person name="Jabbari K."/>
            <person name="Kuo A."/>
            <person name="Maheswari U."/>
            <person name="Martens C."/>
            <person name="Maumus F."/>
            <person name="Otillar R.P."/>
            <person name="Rayko E."/>
            <person name="Salamov A."/>
            <person name="Vandepoele K."/>
            <person name="Beszteri B."/>
            <person name="Gruber A."/>
            <person name="Heijde M."/>
            <person name="Katinka M."/>
            <person name="Mock T."/>
            <person name="Valentin K."/>
            <person name="Verret F."/>
            <person name="Berges J.A."/>
            <person name="Brownlee C."/>
            <person name="Cadoret J.P."/>
            <person name="Chiovitti A."/>
            <person name="Choi C.J."/>
            <person name="Coesel S."/>
            <person name="De Martino A."/>
            <person name="Detter J.C."/>
            <person name="Durkin C."/>
            <person name="Falciatore A."/>
            <person name="Fournet J."/>
            <person name="Haruta M."/>
            <person name="Huysman M.J."/>
            <person name="Jenkins B.D."/>
            <person name="Jiroutova K."/>
            <person name="Jorgensen R.E."/>
            <person name="Joubert Y."/>
            <person name="Kaplan A."/>
            <person name="Kroger N."/>
            <person name="Kroth P.G."/>
            <person name="La Roche J."/>
            <person name="Lindquist E."/>
            <person name="Lommer M."/>
            <person name="Martin-Jezequel V."/>
            <person name="Lopez P.J."/>
            <person name="Lucas S."/>
            <person name="Mangogna M."/>
            <person name="McGinnis K."/>
            <person name="Medlin L.K."/>
            <person name="Montsant A."/>
            <person name="Oudot-Le Secq M.P."/>
            <person name="Napoli C."/>
            <person name="Obornik M."/>
            <person name="Parker M.S."/>
            <person name="Petit J.L."/>
            <person name="Porcel B.M."/>
            <person name="Poulsen N."/>
            <person name="Robison M."/>
            <person name="Rychlewski L."/>
            <person name="Rynearson T.A."/>
            <person name="Schmutz J."/>
            <person name="Shapiro H."/>
            <person name="Siaut M."/>
            <person name="Stanley M."/>
            <person name="Sussman M.R."/>
            <person name="Taylor A.R."/>
            <person name="Vardi A."/>
            <person name="von Dassow P."/>
            <person name="Vyverman W."/>
            <person name="Willis A."/>
            <person name="Wyrwicz L.S."/>
            <person name="Rokhsar D.S."/>
            <person name="Weissenbach J."/>
            <person name="Armbrust E.V."/>
            <person name="Green B.R."/>
            <person name="Van de Peer Y."/>
            <person name="Grigoriev I.V."/>
        </authorList>
    </citation>
    <scope>NUCLEOTIDE SEQUENCE [LARGE SCALE GENOMIC DNA]</scope>
    <source>
        <strain evidence="2 3">CCAP 1055/1</strain>
    </source>
</reference>
<dbReference type="InParanoid" id="B7FWW0"/>
<dbReference type="PaxDb" id="2850-Phatr45218"/>
<accession>B7FWW0</accession>
<dbReference type="GeneID" id="7200244"/>
<dbReference type="Gene3D" id="3.40.50.150">
    <property type="entry name" value="Vaccinia Virus protein VP39"/>
    <property type="match status" value="1"/>
</dbReference>
<organism evidence="2 3">
    <name type="scientific">Phaeodactylum tricornutum (strain CCAP 1055/1)</name>
    <dbReference type="NCBI Taxonomy" id="556484"/>
    <lineage>
        <taxon>Eukaryota</taxon>
        <taxon>Sar</taxon>
        <taxon>Stramenopiles</taxon>
        <taxon>Ochrophyta</taxon>
        <taxon>Bacillariophyta</taxon>
        <taxon>Bacillariophyceae</taxon>
        <taxon>Bacillariophycidae</taxon>
        <taxon>Naviculales</taxon>
        <taxon>Phaeodactylaceae</taxon>
        <taxon>Phaeodactylum</taxon>
    </lineage>
</organism>
<evidence type="ECO:0000313" key="3">
    <source>
        <dbReference type="Proteomes" id="UP000000759"/>
    </source>
</evidence>
<evidence type="ECO:0000313" key="2">
    <source>
        <dbReference type="EMBL" id="EEC49054.1"/>
    </source>
</evidence>
<dbReference type="InterPro" id="IPR029063">
    <property type="entry name" value="SAM-dependent_MTases_sf"/>
</dbReference>
<keyword evidence="3" id="KW-1185">Reference proteome</keyword>
<dbReference type="EMBL" id="CM000609">
    <property type="protein sequence ID" value="EEC49054.1"/>
    <property type="molecule type" value="Genomic_DNA"/>
</dbReference>
<evidence type="ECO:0000256" key="1">
    <source>
        <dbReference type="SAM" id="MobiDB-lite"/>
    </source>
</evidence>
<protein>
    <submittedName>
        <fullName evidence="2">Uncharacterized protein</fullName>
    </submittedName>
</protein>
<feature type="compositionally biased region" description="Polar residues" evidence="1">
    <location>
        <begin position="102"/>
        <end position="113"/>
    </location>
</feature>
<dbReference type="Proteomes" id="UP000000759">
    <property type="component" value="Chromosome 6"/>
</dbReference>